<keyword evidence="5" id="KW-0238">DNA-binding</keyword>
<keyword evidence="3" id="KW-0812">Transmembrane</keyword>
<dbReference type="PROSITE" id="PS50930">
    <property type="entry name" value="HTH_LYTTR"/>
    <property type="match status" value="1"/>
</dbReference>
<dbReference type="Proteomes" id="UP001595533">
    <property type="component" value="Unassembled WGS sequence"/>
</dbReference>
<evidence type="ECO:0000313" key="6">
    <source>
        <dbReference type="Proteomes" id="UP001595533"/>
    </source>
</evidence>
<keyword evidence="2" id="KW-0175">Coiled coil</keyword>
<feature type="transmembrane region" description="Helical" evidence="3">
    <location>
        <begin position="294"/>
        <end position="311"/>
    </location>
</feature>
<dbReference type="PANTHER" id="PTHR37299:SF1">
    <property type="entry name" value="STAGE 0 SPORULATION PROTEIN A HOMOLOG"/>
    <property type="match status" value="1"/>
</dbReference>
<feature type="transmembrane region" description="Helical" evidence="3">
    <location>
        <begin position="270"/>
        <end position="288"/>
    </location>
</feature>
<evidence type="ECO:0000313" key="5">
    <source>
        <dbReference type="EMBL" id="MFC3192853.1"/>
    </source>
</evidence>
<evidence type="ECO:0000259" key="4">
    <source>
        <dbReference type="PROSITE" id="PS50930"/>
    </source>
</evidence>
<dbReference type="InterPro" id="IPR046947">
    <property type="entry name" value="LytR-like"/>
</dbReference>
<dbReference type="GO" id="GO:0003677">
    <property type="term" value="F:DNA binding"/>
    <property type="evidence" value="ECO:0007669"/>
    <property type="project" value="UniProtKB-KW"/>
</dbReference>
<gene>
    <name evidence="5" type="ORF">ACFODZ_01240</name>
</gene>
<sequence length="498" mass="56677">MIRMTPDNCIFWLWLLMVCSVTQAQSFKPSETVRVCAVDGRYVLANEPPDFSQSVCQDQALHSLDPQGQLLWLELRWQVVALGDQPLSLFISGKQSSRVYLNGQLVGHNGQPARLAEDEVAGMMDAVFYLPERWTVAGENRIQLLLSAHQGLFTLSQPIHRIFVGNHHRPTNEILRHYWPSLLPFGVLVLGFFYLALVAWLNHLPSHAWLLPVMAMLAATQLFAEVIRGIVPYPYPWHDIRLMVILLCSIGFGLCLLSYVLHSISIKMRWLHVLLFGAVSAPLLWWVPGFDSKSVLALVLPVAAAMTYLLIARRRQSGQHDLVLLLFAGFLLMVLLNAWRFIDTIYYYYVALLVFLLMARQARQARRRQLAYQARAQQLEQVIEQQQLQQNSDRLTVRSAGKTEWVLVRELAYCKGAGDYVELVALNGQVKLYHGSLTELTKRLPSVFIRTHRSYLVNSGLIESLERSPTGVGELILTNHVRVPVSKRIMPHLRTQLS</sequence>
<proteinExistence type="predicted"/>
<evidence type="ECO:0000256" key="1">
    <source>
        <dbReference type="ARBA" id="ARBA00023012"/>
    </source>
</evidence>
<dbReference type="PANTHER" id="PTHR37299">
    <property type="entry name" value="TRANSCRIPTIONAL REGULATOR-RELATED"/>
    <property type="match status" value="1"/>
</dbReference>
<accession>A0ABV7J894</accession>
<keyword evidence="3" id="KW-1133">Transmembrane helix</keyword>
<organism evidence="5 6">
    <name type="scientific">Marinicella sediminis</name>
    <dbReference type="NCBI Taxonomy" id="1792834"/>
    <lineage>
        <taxon>Bacteria</taxon>
        <taxon>Pseudomonadati</taxon>
        <taxon>Pseudomonadota</taxon>
        <taxon>Gammaproteobacteria</taxon>
        <taxon>Lysobacterales</taxon>
        <taxon>Marinicellaceae</taxon>
        <taxon>Marinicella</taxon>
    </lineage>
</organism>
<feature type="transmembrane region" description="Helical" evidence="3">
    <location>
        <begin position="178"/>
        <end position="201"/>
    </location>
</feature>
<feature type="transmembrane region" description="Helical" evidence="3">
    <location>
        <begin position="242"/>
        <end position="261"/>
    </location>
</feature>
<comment type="caution">
    <text evidence="5">The sequence shown here is derived from an EMBL/GenBank/DDBJ whole genome shotgun (WGS) entry which is preliminary data.</text>
</comment>
<reference evidence="6" key="1">
    <citation type="journal article" date="2019" name="Int. J. Syst. Evol. Microbiol.">
        <title>The Global Catalogue of Microorganisms (GCM) 10K type strain sequencing project: providing services to taxonomists for standard genome sequencing and annotation.</title>
        <authorList>
            <consortium name="The Broad Institute Genomics Platform"/>
            <consortium name="The Broad Institute Genome Sequencing Center for Infectious Disease"/>
            <person name="Wu L."/>
            <person name="Ma J."/>
        </authorList>
    </citation>
    <scope>NUCLEOTIDE SEQUENCE [LARGE SCALE GENOMIC DNA]</scope>
    <source>
        <strain evidence="6">KCTC 42953</strain>
    </source>
</reference>
<dbReference type="InterPro" id="IPR007492">
    <property type="entry name" value="LytTR_DNA-bd_dom"/>
</dbReference>
<dbReference type="EMBL" id="JBHRTS010000001">
    <property type="protein sequence ID" value="MFC3192853.1"/>
    <property type="molecule type" value="Genomic_DNA"/>
</dbReference>
<evidence type="ECO:0000256" key="3">
    <source>
        <dbReference type="SAM" id="Phobius"/>
    </source>
</evidence>
<name>A0ABV7J894_9GAMM</name>
<feature type="transmembrane region" description="Helical" evidence="3">
    <location>
        <begin position="323"/>
        <end position="339"/>
    </location>
</feature>
<protein>
    <submittedName>
        <fullName evidence="5">LytTR family DNA-binding domain-containing protein</fullName>
    </submittedName>
</protein>
<feature type="transmembrane region" description="Helical" evidence="3">
    <location>
        <begin position="208"/>
        <end position="230"/>
    </location>
</feature>
<dbReference type="RefSeq" id="WP_077409522.1">
    <property type="nucleotide sequence ID" value="NZ_JBHRTS010000001.1"/>
</dbReference>
<dbReference type="SMART" id="SM00850">
    <property type="entry name" value="LytTR"/>
    <property type="match status" value="1"/>
</dbReference>
<evidence type="ECO:0000256" key="2">
    <source>
        <dbReference type="SAM" id="Coils"/>
    </source>
</evidence>
<dbReference type="Pfam" id="PF04397">
    <property type="entry name" value="LytTR"/>
    <property type="match status" value="1"/>
</dbReference>
<feature type="transmembrane region" description="Helical" evidence="3">
    <location>
        <begin position="345"/>
        <end position="362"/>
    </location>
</feature>
<keyword evidence="1" id="KW-0902">Two-component regulatory system</keyword>
<feature type="domain" description="HTH LytTR-type" evidence="4">
    <location>
        <begin position="395"/>
        <end position="498"/>
    </location>
</feature>
<feature type="coiled-coil region" evidence="2">
    <location>
        <begin position="362"/>
        <end position="389"/>
    </location>
</feature>
<keyword evidence="3" id="KW-0472">Membrane</keyword>
<keyword evidence="6" id="KW-1185">Reference proteome</keyword>
<dbReference type="Gene3D" id="2.40.50.1020">
    <property type="entry name" value="LytTr DNA-binding domain"/>
    <property type="match status" value="1"/>
</dbReference>